<dbReference type="EMBL" id="FN554974">
    <property type="protein sequence ID" value="CBH18018.1"/>
    <property type="molecule type" value="Genomic_DNA"/>
</dbReference>
<feature type="compositionally biased region" description="Basic and acidic residues" evidence="1">
    <location>
        <begin position="285"/>
        <end position="294"/>
    </location>
</feature>
<feature type="region of interest" description="Disordered" evidence="1">
    <location>
        <begin position="601"/>
        <end position="626"/>
    </location>
</feature>
<feature type="compositionally biased region" description="Polar residues" evidence="1">
    <location>
        <begin position="216"/>
        <end position="241"/>
    </location>
</feature>
<dbReference type="AlphaFoldDB" id="D0A8L7"/>
<name>D0A8L7_TRYB9</name>
<feature type="region of interest" description="Disordered" evidence="1">
    <location>
        <begin position="171"/>
        <end position="310"/>
    </location>
</feature>
<dbReference type="OrthoDB" id="267746at2759"/>
<dbReference type="Proteomes" id="UP000002316">
    <property type="component" value="Chromosome 11"/>
</dbReference>
<dbReference type="RefSeq" id="XP_011780282.1">
    <property type="nucleotide sequence ID" value="XM_011781980.1"/>
</dbReference>
<gene>
    <name evidence="2" type="ORF">TbgDal_XI11370</name>
</gene>
<accession>D0A8L7</accession>
<proteinExistence type="predicted"/>
<dbReference type="VEuPathDB" id="TriTrypDB:Tbg972.11.11370"/>
<protein>
    <submittedName>
        <fullName evidence="2">Uncharacterized protein</fullName>
    </submittedName>
</protein>
<evidence type="ECO:0000313" key="3">
    <source>
        <dbReference type="Proteomes" id="UP000002316"/>
    </source>
</evidence>
<sequence>MSQSRHLNNFLCLKGKLLEGRCLCARGNPECALFSLRRSKRLTTSCICACDERFALTEAVAVEMSLNRKYSSAKDRGPTIVIPNIPKITDIRSRGKLMCEYEKYEAELFKHHLGPPDTTCTMSVKQAPTDFDRRVPGMDEPTAADLLHERRKTRGGARWGLEKRFGAPVFAAGGTGGSTSTKQQAAGRHGSVPYSAADGGNSRGALPAVPSVTPLDVSTNNPPNQQGTAGNNRDNTSTYSPLSIRAPEEDPEDVLSSSARRRGTKGQRVSLQVPRRPPQGADPTVKIEEAEGKEPLGCTQEGKSKGGRRFRSLPRRAPLRVQSPLFDTEFLAPGGSNWTVCTGQDYSSWNAEHCAEVLRVLLKPPPEYGESFKVDMSHTDLRWMWNGRMPKNFTSLQSWRVEEVKGRVVPVVNSPRSALVMLRCGITVPDLLVHEIGDDAPLLPTDPEGRTMVKSIRMKQHKASVISILEQVRNEYCSLCCAVSLPDLVEAFRRKRQVNIEVAKSAMIRDALEKQKRLFECAERKLEVEANRAKNLQERERLIELRNERLQEMMMEKVRRKREEDLIAQQNAAARIKLQQERNAEREKEYQRELQERLERAEERTARQQAARDHLLEQRRIRRKKNAEERQARIERMAEMQEQQSEILRRKYEERDAKVQLVQEERERKQREAQELLAARAAKSQELREQARQRALLREEEVRQAALGQQQEVENRLRQLTKQREEEVAERAKKEAEKRERLKGVLTLTAEKQISLKEVSLKKQEKFKERHDEIQRHQAEEIMLKRERERDLMEAKAFAVLQKKRVAEFNKVEVVLQLIAKREATEALETQREMLLRENFKNHATLTQHRKSLKEDIARKKSLQG</sequence>
<dbReference type="KEGG" id="tbg:TbgDal_XI11370"/>
<dbReference type="GeneID" id="23866285"/>
<evidence type="ECO:0000256" key="1">
    <source>
        <dbReference type="SAM" id="MobiDB-lite"/>
    </source>
</evidence>
<organism evidence="2 3">
    <name type="scientific">Trypanosoma brucei gambiense (strain MHOM/CI/86/DAL972)</name>
    <dbReference type="NCBI Taxonomy" id="679716"/>
    <lineage>
        <taxon>Eukaryota</taxon>
        <taxon>Discoba</taxon>
        <taxon>Euglenozoa</taxon>
        <taxon>Kinetoplastea</taxon>
        <taxon>Metakinetoplastina</taxon>
        <taxon>Trypanosomatida</taxon>
        <taxon>Trypanosomatidae</taxon>
        <taxon>Trypanosoma</taxon>
    </lineage>
</organism>
<evidence type="ECO:0000313" key="2">
    <source>
        <dbReference type="EMBL" id="CBH18018.1"/>
    </source>
</evidence>
<reference evidence="3" key="1">
    <citation type="journal article" date="2010" name="PLoS Negl. Trop. Dis.">
        <title>The genome sequence of Trypanosoma brucei gambiense, causative agent of chronic human african trypanosomiasis.</title>
        <authorList>
            <person name="Jackson A.P."/>
            <person name="Sanders M."/>
            <person name="Berry A."/>
            <person name="McQuillan J."/>
            <person name="Aslett M.A."/>
            <person name="Quail M.A."/>
            <person name="Chukualim B."/>
            <person name="Capewell P."/>
            <person name="MacLeod A."/>
            <person name="Melville S.E."/>
            <person name="Gibson W."/>
            <person name="Barry J.D."/>
            <person name="Berriman M."/>
            <person name="Hertz-Fowler C."/>
        </authorList>
    </citation>
    <scope>NUCLEOTIDE SEQUENCE [LARGE SCALE GENOMIC DNA]</scope>
    <source>
        <strain evidence="3">MHOM/CI/86/DAL972</strain>
    </source>
</reference>
<feature type="compositionally biased region" description="Basic and acidic residues" evidence="1">
    <location>
        <begin position="601"/>
        <end position="619"/>
    </location>
</feature>